<dbReference type="PANTHER" id="PTHR12441:SF14">
    <property type="entry name" value="ATP SYNTHASE-COUPLING FACTOR 6, MITOCHONDRIAL"/>
    <property type="match status" value="1"/>
</dbReference>
<keyword evidence="3" id="KW-0813">Transport</keyword>
<evidence type="ECO:0000256" key="1">
    <source>
        <dbReference type="ARBA" id="ARBA00004273"/>
    </source>
</evidence>
<evidence type="ECO:0000256" key="14">
    <source>
        <dbReference type="SAM" id="MobiDB-lite"/>
    </source>
</evidence>
<evidence type="ECO:0000256" key="12">
    <source>
        <dbReference type="ARBA" id="ARBA00064647"/>
    </source>
</evidence>
<evidence type="ECO:0000256" key="11">
    <source>
        <dbReference type="ARBA" id="ARBA00059339"/>
    </source>
</evidence>
<dbReference type="InterPro" id="IPR008387">
    <property type="entry name" value="ATP_synth_f6_mt"/>
</dbReference>
<keyword evidence="9" id="KW-0472">Membrane</keyword>
<feature type="region of interest" description="Disordered" evidence="14">
    <location>
        <begin position="271"/>
        <end position="295"/>
    </location>
</feature>
<feature type="compositionally biased region" description="Polar residues" evidence="14">
    <location>
        <begin position="338"/>
        <end position="364"/>
    </location>
</feature>
<dbReference type="Gene3D" id="1.10.246.110">
    <property type="entry name" value="Mitochondrial ATP synthase-coupling factor 6"/>
    <property type="match status" value="1"/>
</dbReference>
<dbReference type="PANTHER" id="PTHR12441">
    <property type="entry name" value="ATP SYNTHASE COUPLING FACTOR 6, MITOCHONDRIAL"/>
    <property type="match status" value="1"/>
</dbReference>
<feature type="compositionally biased region" description="Polar residues" evidence="14">
    <location>
        <begin position="122"/>
        <end position="138"/>
    </location>
</feature>
<evidence type="ECO:0000256" key="3">
    <source>
        <dbReference type="ARBA" id="ARBA00022448"/>
    </source>
</evidence>
<keyword evidence="16" id="KW-1185">Reference proteome</keyword>
<name>A0A665UT05_ECHNA</name>
<dbReference type="AlphaFoldDB" id="A0A665UT05"/>
<evidence type="ECO:0000256" key="5">
    <source>
        <dbReference type="ARBA" id="ARBA00022781"/>
    </source>
</evidence>
<feature type="region of interest" description="Disordered" evidence="14">
    <location>
        <begin position="314"/>
        <end position="383"/>
    </location>
</feature>
<reference evidence="15" key="1">
    <citation type="submission" date="2021-04" db="EMBL/GenBank/DDBJ databases">
        <authorList>
            <consortium name="Wellcome Sanger Institute Data Sharing"/>
        </authorList>
    </citation>
    <scope>NUCLEOTIDE SEQUENCE [LARGE SCALE GENOMIC DNA]</scope>
</reference>
<dbReference type="GO" id="GO:0045259">
    <property type="term" value="C:proton-transporting ATP synthase complex"/>
    <property type="evidence" value="ECO:0007669"/>
    <property type="project" value="UniProtKB-KW"/>
</dbReference>
<keyword evidence="8" id="KW-0496">Mitochondrion</keyword>
<feature type="compositionally biased region" description="Basic and acidic residues" evidence="14">
    <location>
        <begin position="372"/>
        <end position="381"/>
    </location>
</feature>
<evidence type="ECO:0000256" key="6">
    <source>
        <dbReference type="ARBA" id="ARBA00022792"/>
    </source>
</evidence>
<feature type="compositionally biased region" description="Low complexity" evidence="14">
    <location>
        <begin position="51"/>
        <end position="71"/>
    </location>
</feature>
<feature type="compositionally biased region" description="Polar residues" evidence="14">
    <location>
        <begin position="72"/>
        <end position="85"/>
    </location>
</feature>
<feature type="region of interest" description="Disordered" evidence="14">
    <location>
        <begin position="34"/>
        <end position="104"/>
    </location>
</feature>
<comment type="function">
    <text evidence="11">Subunit F6, of the mitochondrial membrane ATP synthase complex (F(1)F(0) ATP synthase or Complex V) that produces ATP from ADP in the presence of a proton gradient across the membrane which is generated by electron transport complexes of the respiratory chain. ATP synthase complex consist of a soluble F(1) head domain - the catalytic core - and a membrane F(1) domain - the membrane proton channel. These two domains are linked by a central stalk rotating inside the F(1) region and a stationary peripheral stalk. During catalysis, ATP synthesis in the catalytic domain of F(1) is coupled via a rotary mechanism of the central stalk subunits to proton translocation. In vivo, can only synthesize ATP although its ATP hydrolase activity can be activated artificially in vitro. Part of the complex F(0) domain. Part of the complex F(0) domain and the peripheric stalk, which acts as a stator to hold the catalytic alpha(3)beta(3) subcomplex and subunit a/ATP6 static relative to the rotary elements.</text>
</comment>
<evidence type="ECO:0000313" key="16">
    <source>
        <dbReference type="Proteomes" id="UP000472264"/>
    </source>
</evidence>
<keyword evidence="4" id="KW-0138">CF(0)</keyword>
<dbReference type="InterPro" id="IPR036204">
    <property type="entry name" value="ATP_synth_f6_sf_mt"/>
</dbReference>
<dbReference type="SUPFAM" id="SSF111357">
    <property type="entry name" value="Mitochondrial ATP synthase coupling factor 6"/>
    <property type="match status" value="1"/>
</dbReference>
<dbReference type="Pfam" id="PF05511">
    <property type="entry name" value="ATP-synt_F6"/>
    <property type="match status" value="1"/>
</dbReference>
<evidence type="ECO:0000256" key="13">
    <source>
        <dbReference type="ARBA" id="ARBA00073749"/>
    </source>
</evidence>
<protein>
    <recommendedName>
        <fullName evidence="13">ATP synthase peripheral stalk subunit F6, mitochondrial</fullName>
    </recommendedName>
    <alternativeName>
        <fullName evidence="10">ATP synthase peripheral stalk subunit F6</fullName>
    </alternativeName>
</protein>
<dbReference type="GO" id="GO:0015986">
    <property type="term" value="P:proton motive force-driven ATP synthesis"/>
    <property type="evidence" value="ECO:0007669"/>
    <property type="project" value="InterPro"/>
</dbReference>
<keyword evidence="7" id="KW-0406">Ion transport</keyword>
<evidence type="ECO:0000256" key="10">
    <source>
        <dbReference type="ARBA" id="ARBA00029863"/>
    </source>
</evidence>
<evidence type="ECO:0000313" key="15">
    <source>
        <dbReference type="Ensembl" id="ENSENLP00000022833.1"/>
    </source>
</evidence>
<dbReference type="GO" id="GO:0005743">
    <property type="term" value="C:mitochondrial inner membrane"/>
    <property type="evidence" value="ECO:0007669"/>
    <property type="project" value="UniProtKB-SubCell"/>
</dbReference>
<reference evidence="15" key="3">
    <citation type="submission" date="2025-09" db="UniProtKB">
        <authorList>
            <consortium name="Ensembl"/>
        </authorList>
    </citation>
    <scope>IDENTIFICATION</scope>
</reference>
<comment type="subunit">
    <text evidence="12">Component of the ATP synthase complex composed at least of ATP5F1A/subunit alpha, ATP5F1B/subunit beta, ATP5MC1/subunit c (homooctomer), MT-ATP6/subunit a, MT-ATP8/subunit 8, ATP5ME/subunit e, ATP5MF/subunit f, ATP5MG/subunit g, ATP5MK/subunit k, ATP5MJ/subunit j, ATP5F1C/subunit gamma, ATP5F1D/subunit delta, ATP5F1E/subunit epsilon, ATP5PF/subunit F6, ATP5PB/subunit b, ATP5PD/subunit d, ATP5PO/subunit OSCP. ATP synthase complex consists of a soluble F(1) head domain (subunits alpha(3) and beta(3)) - the catalytic core - and a membrane F(0) domain - the membrane proton channel (subunits c, a, 8, e, f, g, k and j). These two domains are linked by a central stalk (subunits gamma, delta, and epsilon) rotating inside the F1 region and a stationary peripheral stalk (subunits F6, b, d, and OSCP).</text>
</comment>
<evidence type="ECO:0000256" key="9">
    <source>
        <dbReference type="ARBA" id="ARBA00023136"/>
    </source>
</evidence>
<dbReference type="Proteomes" id="UP000472264">
    <property type="component" value="Chromosome 15"/>
</dbReference>
<dbReference type="GO" id="GO:0015078">
    <property type="term" value="F:proton transmembrane transporter activity"/>
    <property type="evidence" value="ECO:0007669"/>
    <property type="project" value="InterPro"/>
</dbReference>
<keyword evidence="6" id="KW-0999">Mitochondrion inner membrane</keyword>
<keyword evidence="5" id="KW-0375">Hydrogen ion transport</keyword>
<dbReference type="FunFam" id="1.10.246.110:FF:000001">
    <property type="entry name" value="ATP synthase-coupling factor 6, mitochondrial"/>
    <property type="match status" value="1"/>
</dbReference>
<dbReference type="Ensembl" id="ENSENLT00000023596.1">
    <property type="protein sequence ID" value="ENSENLP00000022833.1"/>
    <property type="gene ID" value="ENSENLG00000010368.1"/>
</dbReference>
<feature type="compositionally biased region" description="Polar residues" evidence="14">
    <location>
        <begin position="692"/>
        <end position="702"/>
    </location>
</feature>
<evidence type="ECO:0000256" key="2">
    <source>
        <dbReference type="ARBA" id="ARBA00007346"/>
    </source>
</evidence>
<accession>A0A665UT05</accession>
<feature type="region of interest" description="Disordered" evidence="14">
    <location>
        <begin position="120"/>
        <end position="152"/>
    </location>
</feature>
<comment type="subcellular location">
    <subcellularLocation>
        <location evidence="1">Mitochondrion inner membrane</location>
    </subcellularLocation>
</comment>
<comment type="similarity">
    <text evidence="2">Belongs to the eukaryotic ATPase subunit F6 family.</text>
</comment>
<evidence type="ECO:0000256" key="8">
    <source>
        <dbReference type="ARBA" id="ARBA00023128"/>
    </source>
</evidence>
<organism evidence="15 16">
    <name type="scientific">Echeneis naucrates</name>
    <name type="common">Live sharksucker</name>
    <dbReference type="NCBI Taxonomy" id="173247"/>
    <lineage>
        <taxon>Eukaryota</taxon>
        <taxon>Metazoa</taxon>
        <taxon>Chordata</taxon>
        <taxon>Craniata</taxon>
        <taxon>Vertebrata</taxon>
        <taxon>Euteleostomi</taxon>
        <taxon>Actinopterygii</taxon>
        <taxon>Neopterygii</taxon>
        <taxon>Teleostei</taxon>
        <taxon>Neoteleostei</taxon>
        <taxon>Acanthomorphata</taxon>
        <taxon>Carangaria</taxon>
        <taxon>Carangiformes</taxon>
        <taxon>Echeneidae</taxon>
        <taxon>Echeneis</taxon>
    </lineage>
</organism>
<evidence type="ECO:0000256" key="7">
    <source>
        <dbReference type="ARBA" id="ARBA00023065"/>
    </source>
</evidence>
<feature type="region of interest" description="Disordered" evidence="14">
    <location>
        <begin position="681"/>
        <end position="702"/>
    </location>
</feature>
<gene>
    <name evidence="15" type="primary">si:dkey-22n8.3</name>
</gene>
<dbReference type="InParanoid" id="A0A665UT05"/>
<reference evidence="15" key="2">
    <citation type="submission" date="2025-08" db="UniProtKB">
        <authorList>
            <consortium name="Ensembl"/>
        </authorList>
    </citation>
    <scope>IDENTIFICATION</scope>
</reference>
<proteinExistence type="inferred from homology"/>
<sequence>MAAVLFRRGAGLCFRGIHRELCRVAWRPQVALFSSKPTDGKLPQRTHITRPAKASSSPPSASSVKASTATPGDSSFPKNTGLTSITAPTSPPPKLPSSTDSKTLSQQLPLGITHGVTAAGVRTTSASPPTSTECTSSGPEAAKVQHQTEVENKAEGLPAAPSLPLSAHMNAEAAAGGPLMERTTEPSAETRLPPVEIKASVQAPAATTVDASPEKAQAQSLDLGVVNLLYTTRAEGAGEATVEAKADAVAQAVQTNSSDSLSATVEPLLKSEASVDACPPQSPGTAEPSMESKVEDLSHAALIQIAHKSEVLPLNTDVESTAESEAESSSGKADRSEQMTSESITLHSAHSKSPATGKTSSSSPLPVGVKGDSLRSEEKATQEQALTLESVTLAEVTAEVGNLETEVLQETSNVLEKEADAEEKEQRVDVKTIVEDIVSEDAADAEILTLDSISEASEAIEGKTSVVLEATFGSEQGLTRPPDILKLAPQDEMISQEAERESREEEGNALEAMSPAVTLAEAEACSGTMENKSLSEISAYPEKEAEILVGESRSGVKELKSDGVIEDQEYESVPLAKGDGQFEPGSAHTAAVGADDVTVSPTQKEVLLGQELVEEGTQTEVSGIEKDLDPVQRLFLEKIRDYNNIHRGPVEADPDYEKCLAEEVAKLQRLYGGGDLSSFPQFTFTGERDTESPTWTSTTNDP</sequence>
<evidence type="ECO:0000256" key="4">
    <source>
        <dbReference type="ARBA" id="ARBA00022547"/>
    </source>
</evidence>